<dbReference type="AlphaFoldDB" id="A0A6J7KR22"/>
<evidence type="ECO:0000313" key="1">
    <source>
        <dbReference type="EMBL" id="CAB4323454.1"/>
    </source>
</evidence>
<evidence type="ECO:0000313" key="2">
    <source>
        <dbReference type="EMBL" id="CAB4956899.1"/>
    </source>
</evidence>
<protein>
    <submittedName>
        <fullName evidence="2">Unannotated protein</fullName>
    </submittedName>
</protein>
<dbReference type="EMBL" id="CAFBNC010000179">
    <property type="protein sequence ID" value="CAB4956899.1"/>
    <property type="molecule type" value="Genomic_DNA"/>
</dbReference>
<reference evidence="2" key="1">
    <citation type="submission" date="2020-05" db="EMBL/GenBank/DDBJ databases">
        <authorList>
            <person name="Chiriac C."/>
            <person name="Salcher M."/>
            <person name="Ghai R."/>
            <person name="Kavagutti S V."/>
        </authorList>
    </citation>
    <scope>NUCLEOTIDE SEQUENCE</scope>
</reference>
<gene>
    <name evidence="1" type="ORF">UFOPK1392_01209</name>
    <name evidence="2" type="ORF">UFOPK3733_02217</name>
</gene>
<proteinExistence type="predicted"/>
<accession>A0A6J7KR22</accession>
<dbReference type="EMBL" id="CAEMXZ010000046">
    <property type="protein sequence ID" value="CAB4323454.1"/>
    <property type="molecule type" value="Genomic_DNA"/>
</dbReference>
<sequence>MPSGLSPRPTTLLAPWAISVALPPELGMERTFSSVPRVKKNLDPSGLNAPPRNPYADEAVGLAMEVEE</sequence>
<name>A0A6J7KR22_9ZZZZ</name>
<organism evidence="2">
    <name type="scientific">freshwater metagenome</name>
    <dbReference type="NCBI Taxonomy" id="449393"/>
    <lineage>
        <taxon>unclassified sequences</taxon>
        <taxon>metagenomes</taxon>
        <taxon>ecological metagenomes</taxon>
    </lineage>
</organism>